<dbReference type="InterPro" id="IPR051242">
    <property type="entry name" value="WD-EF-hand_domain"/>
</dbReference>
<evidence type="ECO:0000256" key="1">
    <source>
        <dbReference type="ARBA" id="ARBA00022737"/>
    </source>
</evidence>
<dbReference type="InterPro" id="IPR001680">
    <property type="entry name" value="WD40_rpt"/>
</dbReference>
<feature type="non-terminal residue" evidence="3">
    <location>
        <position position="1"/>
    </location>
</feature>
<feature type="repeat" description="WD" evidence="2">
    <location>
        <begin position="484"/>
        <end position="524"/>
    </location>
</feature>
<dbReference type="OrthoDB" id="10251381at2759"/>
<keyword evidence="2" id="KW-0853">WD repeat</keyword>
<dbReference type="Gene3D" id="2.130.10.10">
    <property type="entry name" value="YVTN repeat-like/Quinoprotein amine dehydrogenase"/>
    <property type="match status" value="2"/>
</dbReference>
<dbReference type="EMBL" id="AZIM01004934">
    <property type="protein sequence ID" value="ETE60132.1"/>
    <property type="molecule type" value="Genomic_DNA"/>
</dbReference>
<keyword evidence="1" id="KW-0677">Repeat</keyword>
<dbReference type="PROSITE" id="PS50082">
    <property type="entry name" value="WD_REPEATS_2"/>
    <property type="match status" value="1"/>
</dbReference>
<accession>V8NEZ0</accession>
<evidence type="ECO:0000313" key="3">
    <source>
        <dbReference type="EMBL" id="ETE60132.1"/>
    </source>
</evidence>
<dbReference type="PANTHER" id="PTHR44324">
    <property type="entry name" value="WD40 REPEAT DOMAIN 95"/>
    <property type="match status" value="1"/>
</dbReference>
<gene>
    <name evidence="3" type="primary">WDR49</name>
    <name evidence="3" type="ORF">L345_14129</name>
</gene>
<dbReference type="SUPFAM" id="SSF50978">
    <property type="entry name" value="WD40 repeat-like"/>
    <property type="match status" value="2"/>
</dbReference>
<keyword evidence="4" id="KW-1185">Reference proteome</keyword>
<dbReference type="Pfam" id="PF00400">
    <property type="entry name" value="WD40"/>
    <property type="match status" value="3"/>
</dbReference>
<proteinExistence type="predicted"/>
<comment type="caution">
    <text evidence="3">The sequence shown here is derived from an EMBL/GenBank/DDBJ whole genome shotgun (WGS) entry which is preliminary data.</text>
</comment>
<evidence type="ECO:0000313" key="4">
    <source>
        <dbReference type="Proteomes" id="UP000018936"/>
    </source>
</evidence>
<organism evidence="3 4">
    <name type="scientific">Ophiophagus hannah</name>
    <name type="common">King cobra</name>
    <name type="synonym">Naja hannah</name>
    <dbReference type="NCBI Taxonomy" id="8665"/>
    <lineage>
        <taxon>Eukaryota</taxon>
        <taxon>Metazoa</taxon>
        <taxon>Chordata</taxon>
        <taxon>Craniata</taxon>
        <taxon>Vertebrata</taxon>
        <taxon>Euteleostomi</taxon>
        <taxon>Lepidosauria</taxon>
        <taxon>Squamata</taxon>
        <taxon>Bifurcata</taxon>
        <taxon>Unidentata</taxon>
        <taxon>Episquamata</taxon>
        <taxon>Toxicofera</taxon>
        <taxon>Serpentes</taxon>
        <taxon>Colubroidea</taxon>
        <taxon>Elapidae</taxon>
        <taxon>Elapinae</taxon>
        <taxon>Ophiophagus</taxon>
    </lineage>
</organism>
<dbReference type="InterPro" id="IPR036322">
    <property type="entry name" value="WD40_repeat_dom_sf"/>
</dbReference>
<dbReference type="Proteomes" id="UP000018936">
    <property type="component" value="Unassembled WGS sequence"/>
</dbReference>
<dbReference type="InterPro" id="IPR015943">
    <property type="entry name" value="WD40/YVTN_repeat-like_dom_sf"/>
</dbReference>
<dbReference type="AlphaFoldDB" id="V8NEZ0"/>
<reference evidence="3 4" key="1">
    <citation type="journal article" date="2013" name="Proc. Natl. Acad. Sci. U.S.A.">
        <title>The king cobra genome reveals dynamic gene evolution and adaptation in the snake venom system.</title>
        <authorList>
            <person name="Vonk F.J."/>
            <person name="Casewell N.R."/>
            <person name="Henkel C.V."/>
            <person name="Heimberg A.M."/>
            <person name="Jansen H.J."/>
            <person name="McCleary R.J."/>
            <person name="Kerkkamp H.M."/>
            <person name="Vos R.A."/>
            <person name="Guerreiro I."/>
            <person name="Calvete J.J."/>
            <person name="Wuster W."/>
            <person name="Woods A.E."/>
            <person name="Logan J.M."/>
            <person name="Harrison R.A."/>
            <person name="Castoe T.A."/>
            <person name="de Koning A.P."/>
            <person name="Pollock D.D."/>
            <person name="Yandell M."/>
            <person name="Calderon D."/>
            <person name="Renjifo C."/>
            <person name="Currier R.B."/>
            <person name="Salgado D."/>
            <person name="Pla D."/>
            <person name="Sanz L."/>
            <person name="Hyder A.S."/>
            <person name="Ribeiro J.M."/>
            <person name="Arntzen J.W."/>
            <person name="van den Thillart G.E."/>
            <person name="Boetzer M."/>
            <person name="Pirovano W."/>
            <person name="Dirks R.P."/>
            <person name="Spaink H.P."/>
            <person name="Duboule D."/>
            <person name="McGlinn E."/>
            <person name="Kini R.M."/>
            <person name="Richardson M.K."/>
        </authorList>
    </citation>
    <scope>NUCLEOTIDE SEQUENCE</scope>
    <source>
        <tissue evidence="3">Blood</tissue>
    </source>
</reference>
<sequence>MTRESFVNTMSATIKQGTKEEYGELFDKIDLIRDGLIDWDKLTSFVLLELYERDERTKMSVIPQWKDLYFLPTIHKDVIQNVICFKHPGKYLTVSRNGLLGLWGESLKLQKMVQITTEAVKPKDLWVTSLVALPNINKVAVAFTNKEIHFAELNFKKGFSCQYRLQGFEGTVTCMHYWYNPHDGNEAILTLGDVCGQASMVQHLELWCNVQAIVFNAALISLFEWPPSSLEDENVTVTINWQELVSGYHKCCHILRHKIHNKEWIKQVLYSSSLDAFLSVTTSSTKTLALAWREKLSPCLTMTAFHIDQGVNAFDFHSRLNLIATAGINCSVCLWNPYVTSKPAGILTGHSDSVIAVQFITERKLLFSFAKDKVSVERVISSDTGSTVIFWLIDTGQKIKEFTGCHGNAEISTMALDGTETRLFTGGTDGTVKVCTMSKGKKLRNKKIHSLVSFVFVCIFRVITVFRLNNLTQYLIQPSEWKGGPQHKDDILCAAFLPPQTLVTGSSDGEIVVWNNSTENAIMKLSYNPGRSLRSNSGE</sequence>
<dbReference type="PANTHER" id="PTHR44324:SF1">
    <property type="entry name" value="WD REPEAT-CONTAINING PROTEIN 49"/>
    <property type="match status" value="1"/>
</dbReference>
<dbReference type="SMART" id="SM00320">
    <property type="entry name" value="WD40"/>
    <property type="match status" value="4"/>
</dbReference>
<protein>
    <submittedName>
        <fullName evidence="3">WD repeat-containing protein 49</fullName>
    </submittedName>
</protein>
<evidence type="ECO:0000256" key="2">
    <source>
        <dbReference type="PROSITE-ProRule" id="PRU00221"/>
    </source>
</evidence>
<name>V8NEZ0_OPHHA</name>